<reference evidence="5" key="8">
    <citation type="submission" date="2006-08" db="EMBL/GenBank/DDBJ databases">
        <authorList>
            <person name="Celniker S."/>
            <person name="Carlson J."/>
            <person name="Wan K."/>
            <person name="Frise E."/>
            <person name="Hoskins R."/>
            <person name="Park S."/>
            <person name="Svirskas R."/>
            <person name="Rubin G."/>
        </authorList>
    </citation>
    <scope>NUCLEOTIDE SEQUENCE</scope>
</reference>
<dbReference type="GO" id="GO:0005730">
    <property type="term" value="C:nucleolus"/>
    <property type="evidence" value="ECO:0000314"/>
    <property type="project" value="FlyBase"/>
</dbReference>
<dbReference type="GO" id="GO:0019100">
    <property type="term" value="P:male germ-line sex determination"/>
    <property type="evidence" value="ECO:0000315"/>
    <property type="project" value="FlyBase"/>
</dbReference>
<dbReference type="PaxDb" id="7227-FBpp0077500"/>
<reference evidence="5" key="14">
    <citation type="submission" date="2022-11" db="EMBL/GenBank/DDBJ databases">
        <title>Drosophila melanogaster release 4 sequence.</title>
        <authorList>
            <consortium name="Berkeley Drosophila Genome Project"/>
            <person name="Celniker S."/>
            <person name="Carlson J."/>
            <person name="Wan K."/>
            <person name="Pfeiffer B."/>
            <person name="Frise E."/>
            <person name="George R."/>
            <person name="Hoskins R."/>
            <person name="Stapleton M."/>
            <person name="Pacleb J."/>
            <person name="Park S."/>
            <person name="Svirskas R."/>
            <person name="Smith E."/>
            <person name="Yu C."/>
            <person name="Rubin G."/>
        </authorList>
    </citation>
    <scope>NUCLEOTIDE SEQUENCE</scope>
</reference>
<evidence type="ECO:0000256" key="1">
    <source>
        <dbReference type="ARBA" id="ARBA00004123"/>
    </source>
</evidence>
<dbReference type="IntAct" id="Q9VQ73">
    <property type="interactions" value="3"/>
</dbReference>
<evidence type="ECO:0000313" key="7">
    <source>
        <dbReference type="FlyBase" id="FBgn0031388"/>
    </source>
</evidence>
<dbReference type="VEuPathDB" id="VectorBase:FBgn0031388"/>
<keyword evidence="8" id="KW-1185">Reference proteome</keyword>
<gene>
    <name evidence="7" type="primary">Paf1L</name>
    <name evidence="5" type="synonym">Dmel\CG12674</name>
    <name evidence="5 7" type="ORF">CG12674</name>
    <name evidence="5" type="ORF">Dmel_CG12674</name>
</gene>
<reference evidence="5 8" key="5">
    <citation type="journal article" date="2002" name="Genome Biol.">
        <title>Heterochromatic sequences in a Drosophila whole-genome shotgun assembly.</title>
        <authorList>
            <person name="Hoskins R.A."/>
            <person name="Smith C.D."/>
            <person name="Carlson J.W."/>
            <person name="Carvalho A.B."/>
            <person name="Halpern A."/>
            <person name="Kaminker J.S."/>
            <person name="Kennedy C."/>
            <person name="Mungall C.J."/>
            <person name="Sullivan B.A."/>
            <person name="Sutton G.G."/>
            <person name="Yasuhara J.C."/>
            <person name="Wakimoto B.T."/>
            <person name="Myers E.W."/>
            <person name="Celniker S.E."/>
            <person name="Rubin G.M."/>
            <person name="Karpen G.H."/>
        </authorList>
    </citation>
    <scope>NUCLEOTIDE SEQUENCE [LARGE SCALE GENOMIC DNA]</scope>
    <source>
        <strain evidence="8">Berkeley</strain>
    </source>
</reference>
<comment type="subcellular location">
    <subcellularLocation>
        <location evidence="1">Nucleus</location>
    </subcellularLocation>
</comment>
<dbReference type="DNASU" id="33384"/>
<proteinExistence type="evidence at transcript level"/>
<reference evidence="5" key="13">
    <citation type="journal article" date="2015" name="Genome Res.">
        <title>The Release 6 reference sequence of the Drosophila melanogaster genome.</title>
        <authorList>
            <person name="Hoskins R.A."/>
            <person name="Carlson J.W."/>
            <person name="Wan K.H."/>
            <person name="Park S."/>
            <person name="Mendez I."/>
            <person name="Galle S.E."/>
            <person name="Booth B.W."/>
            <person name="Pfeiffer B.D."/>
            <person name="George R.A."/>
            <person name="Svirskas R."/>
            <person name="Krzywinski M."/>
            <person name="Schein J."/>
            <person name="Accardo M.C."/>
            <person name="Damia E."/>
            <person name="Messina G."/>
            <person name="Mendez-Lago M."/>
            <person name="de Pablos B."/>
            <person name="Demakova O.V."/>
            <person name="Andreyeva E.N."/>
            <person name="Boldyreva L.V."/>
            <person name="Marra M."/>
            <person name="Carvalho A.B."/>
            <person name="Dimitri P."/>
            <person name="Villasante A."/>
            <person name="Zhimulev I.F."/>
            <person name="Rubin G.M."/>
            <person name="Karpen G.H."/>
            <person name="Celniker S.E."/>
        </authorList>
    </citation>
    <scope>NUCLEOTIDE SEQUENCE</scope>
</reference>
<dbReference type="EMBL" id="BT023581">
    <property type="protein sequence ID" value="AAY84981.1"/>
    <property type="molecule type" value="mRNA"/>
</dbReference>
<name>Q9VQ73_DROME</name>
<reference evidence="8" key="3">
    <citation type="journal article" date="2002" name="Genome Biol.">
        <title>Annotation of the Drosophila melanogaster euchromatic genome: a systematic review.</title>
        <authorList>
            <person name="Misra S."/>
            <person name="Crosby M.A."/>
            <person name="Mungall C.J."/>
            <person name="Matthews B.B."/>
            <person name="Campbell K.S."/>
            <person name="Hradecky P."/>
            <person name="Huang Y."/>
            <person name="Kaminker J.S."/>
            <person name="Millburn G.H."/>
            <person name="Prochnik S.E."/>
            <person name="Smith C.D."/>
            <person name="Tupy J.L."/>
            <person name="Whitfied E.J."/>
            <person name="Bayraktaroglu L."/>
            <person name="Berman B.P."/>
            <person name="Bettencourt B.R."/>
            <person name="Celniker S.E."/>
            <person name="de Grey A.D."/>
            <person name="Drysdale R.A."/>
            <person name="Harris N.L."/>
            <person name="Richter J."/>
            <person name="Russo S."/>
            <person name="Schroeder A.J."/>
            <person name="Shu S.Q."/>
            <person name="Stapleton M."/>
            <person name="Yamada C."/>
            <person name="Ashburner M."/>
            <person name="Gelbart W.M."/>
            <person name="Rubin G.M."/>
            <person name="Lewis S.E."/>
        </authorList>
    </citation>
    <scope>GENOME REANNOTATION</scope>
    <source>
        <strain evidence="8">Berkeley</strain>
    </source>
</reference>
<reference evidence="5" key="11">
    <citation type="journal article" date="2015" name="G3 (Bethesda)">
        <title>Gene Model Annotations for Drosophila melanogaster: Impact of High-Throughput Data.</title>
        <authorList>
            <consortium name="FlyBase Consortium"/>
            <person name="Matthews B.B."/>
            <person name="Dos Santos G."/>
            <person name="Crosby M.A."/>
            <person name="Emmert D.B."/>
            <person name="St Pierre S.E."/>
            <person name="Gramates L.S."/>
            <person name="Zhou P."/>
            <person name="Schroeder A.J."/>
            <person name="Falls K."/>
            <person name="Strelets V."/>
            <person name="Russo S.M."/>
            <person name="Gelbart W.M."/>
            <person name="null"/>
        </authorList>
    </citation>
    <scope>NUCLEOTIDE SEQUENCE</scope>
</reference>
<dbReference type="EMBL" id="AE014134">
    <property type="protein sequence ID" value="AAF51306.1"/>
    <property type="molecule type" value="Genomic_DNA"/>
</dbReference>
<evidence type="ECO:0000313" key="8">
    <source>
        <dbReference type="Proteomes" id="UP000000803"/>
    </source>
</evidence>
<dbReference type="PANTHER" id="PTHR23188">
    <property type="entry name" value="RNA POLYMERASE II-ASSOCIATED FACTOR 1 HOMOLOG"/>
    <property type="match status" value="1"/>
</dbReference>
<dbReference type="Proteomes" id="UP000000803">
    <property type="component" value="Chromosome 2L"/>
</dbReference>
<dbReference type="GO" id="GO:0045944">
    <property type="term" value="P:positive regulation of transcription by RNA polymerase II"/>
    <property type="evidence" value="ECO:0000315"/>
    <property type="project" value="FlyBase"/>
</dbReference>
<accession>Q9VQ73</accession>
<dbReference type="GO" id="GO:0016593">
    <property type="term" value="C:Cdc73/Paf1 complex"/>
    <property type="evidence" value="ECO:0000314"/>
    <property type="project" value="FlyBase"/>
</dbReference>
<dbReference type="BioGRID-ORCS" id="33384">
    <property type="hits" value="0 hits in 1 CRISPR screen"/>
</dbReference>
<dbReference type="AlphaFoldDB" id="Q9VQ73"/>
<dbReference type="GO" id="GO:1904595">
    <property type="term" value="P:positive regulation of termination of RNA polymerase II transcription"/>
    <property type="evidence" value="ECO:0000316"/>
    <property type="project" value="FlyBase"/>
</dbReference>
<evidence type="ECO:0000313" key="5">
    <source>
        <dbReference type="EMBL" id="AAF51306.1"/>
    </source>
</evidence>
<dbReference type="PANTHER" id="PTHR23188:SF12">
    <property type="entry name" value="RNA POLYMERASE II-ASSOCIATED FACTOR 1 HOMOLOG"/>
    <property type="match status" value="1"/>
</dbReference>
<dbReference type="InParanoid" id="Q9VQ73"/>
<protein>
    <recommendedName>
        <fullName evidence="3">RNA polymerase II-associated factor 1 homolog</fullName>
    </recommendedName>
</protein>
<reference evidence="5" key="15">
    <citation type="submission" date="2022-11" db="EMBL/GenBank/DDBJ databases">
        <authorList>
            <consortium name="FlyBase"/>
        </authorList>
    </citation>
    <scope>NUCLEOTIDE SEQUENCE</scope>
</reference>
<reference evidence="5 8" key="6">
    <citation type="journal article" date="2005" name="PLoS Comput. Biol.">
        <title>Combined evidence annotation of transposable elements in genome sequences.</title>
        <authorList>
            <person name="Quesneville H."/>
            <person name="Bergman C.M."/>
            <person name="Andrieu O."/>
            <person name="Autard D."/>
            <person name="Nouaud D."/>
            <person name="Ashburner M."/>
            <person name="Anxolabehere D."/>
        </authorList>
    </citation>
    <scope>NUCLEOTIDE SEQUENCE [LARGE SCALE GENOMIC DNA]</scope>
    <source>
        <strain evidence="8">Berkeley</strain>
    </source>
</reference>
<dbReference type="eggNOG" id="KOG2478">
    <property type="taxonomic scope" value="Eukaryota"/>
</dbReference>
<dbReference type="Bgee" id="FBgn0031388">
    <property type="expression patterns" value="Expressed in spermatocyte in testis and 19 other cell types or tissues"/>
</dbReference>
<organism evidence="5 8">
    <name type="scientific">Drosophila melanogaster</name>
    <name type="common">Fruit fly</name>
    <dbReference type="NCBI Taxonomy" id="7227"/>
    <lineage>
        <taxon>Eukaryota</taxon>
        <taxon>Metazoa</taxon>
        <taxon>Ecdysozoa</taxon>
        <taxon>Arthropoda</taxon>
        <taxon>Hexapoda</taxon>
        <taxon>Insecta</taxon>
        <taxon>Pterygota</taxon>
        <taxon>Neoptera</taxon>
        <taxon>Endopterygota</taxon>
        <taxon>Diptera</taxon>
        <taxon>Brachycera</taxon>
        <taxon>Muscomorpha</taxon>
        <taxon>Ephydroidea</taxon>
        <taxon>Drosophilidae</taxon>
        <taxon>Drosophila</taxon>
        <taxon>Sophophora</taxon>
    </lineage>
</organism>
<evidence type="ECO:0000256" key="3">
    <source>
        <dbReference type="ARBA" id="ARBA00020462"/>
    </source>
</evidence>
<dbReference type="InterPro" id="IPR007133">
    <property type="entry name" value="RNA_pol_II-assoc_Paf1"/>
</dbReference>
<keyword evidence="4" id="KW-0539">Nucleus</keyword>
<reference evidence="6" key="7">
    <citation type="submission" date="2005-06" db="EMBL/GenBank/DDBJ databases">
        <authorList>
            <person name="Stapleton M."/>
            <person name="Carlson J."/>
            <person name="Chavez C."/>
            <person name="Frise E."/>
            <person name="George R."/>
            <person name="Pacleb J."/>
            <person name="Park S."/>
            <person name="Wan K."/>
            <person name="Yu C."/>
            <person name="Celniker S."/>
        </authorList>
    </citation>
    <scope>NUCLEOTIDE SEQUENCE</scope>
</reference>
<dbReference type="Pfam" id="PF03985">
    <property type="entry name" value="Paf1"/>
    <property type="match status" value="1"/>
</dbReference>
<reference evidence="8" key="4">
    <citation type="journal article" date="2002" name="Genome Biol.">
        <title>The transposable elements of the Drosophila melanogaster euchromatin: a genomics perspective.</title>
        <authorList>
            <person name="Kaminker J.S."/>
            <person name="Bergman C.M."/>
            <person name="Kronmiller B."/>
            <person name="Carlson J."/>
            <person name="Svirskas R."/>
            <person name="Patel S."/>
            <person name="Frise E."/>
            <person name="Wheeler D.A."/>
            <person name="Lewis S.E."/>
            <person name="Rubin G.M."/>
            <person name="Ashburner M."/>
            <person name="Celniker S.E."/>
        </authorList>
    </citation>
    <scope>NUCLEOTIDE SEQUENCE [LARGE SCALE GENOMIC DNA]</scope>
    <source>
        <strain evidence="8">Berkeley</strain>
    </source>
</reference>
<dbReference type="UCSC" id="CG12674-RA">
    <property type="organism name" value="d. melanogaster"/>
</dbReference>
<dbReference type="GO" id="GO:0006368">
    <property type="term" value="P:transcription elongation by RNA polymerase II"/>
    <property type="evidence" value="ECO:0007669"/>
    <property type="project" value="InterPro"/>
</dbReference>
<comment type="similarity">
    <text evidence="2">Belongs to the PAF1 family.</text>
</comment>
<reference evidence="5 8" key="9">
    <citation type="journal article" date="2007" name="Science">
        <title>The Release 5.1 annotation of Drosophila melanogaster heterochromatin.</title>
        <authorList>
            <person name="Smith C.D."/>
            <person name="Shu S."/>
            <person name="Mungall C.J."/>
            <person name="Karpen G.H."/>
        </authorList>
    </citation>
    <scope>NUCLEOTIDE SEQUENCE [LARGE SCALE GENOMIC DNA]</scope>
    <source>
        <strain evidence="8">Berkeley</strain>
    </source>
</reference>
<dbReference type="OrthoDB" id="10260285at2759"/>
<evidence type="ECO:0000256" key="4">
    <source>
        <dbReference type="ARBA" id="ARBA00023242"/>
    </source>
</evidence>
<dbReference type="RefSeq" id="NP_608644.1">
    <property type="nucleotide sequence ID" value="NM_134800.4"/>
</dbReference>
<reference evidence="5 8" key="1">
    <citation type="journal article" date="2000" name="Science">
        <title>The genome sequence of Drosophila melanogaster.</title>
        <authorList>
            <person name="Adams M.D."/>
            <person name="Celniker S.E."/>
            <person name="Holt R.A."/>
            <person name="Evans C.A."/>
            <person name="Gocayne J.D."/>
            <person name="Amanatides P.G."/>
            <person name="Scherer S.E."/>
            <person name="Li P.W."/>
            <person name="Hoskins R.A."/>
            <person name="Galle R.F."/>
            <person name="George R.A."/>
            <person name="Lewis S.E."/>
            <person name="Richards S."/>
            <person name="Ashburner M."/>
            <person name="Henderson S.N."/>
            <person name="Sutton G.G."/>
            <person name="Wortman J.R."/>
            <person name="Yandell M.D."/>
            <person name="Zhang Q."/>
            <person name="Chen L.X."/>
            <person name="Brandon R.C."/>
            <person name="Rogers Y.H."/>
            <person name="Blazej R.G."/>
            <person name="Champe M."/>
            <person name="Pfeiffer B.D."/>
            <person name="Wan K.H."/>
            <person name="Doyle C."/>
            <person name="Baxter E.G."/>
            <person name="Helt G."/>
            <person name="Nelson C.R."/>
            <person name="Gabor G.L."/>
            <person name="Abril J.F."/>
            <person name="Agbayani A."/>
            <person name="An H.J."/>
            <person name="Andrews-Pfannkoch C."/>
            <person name="Baldwin D."/>
            <person name="Ballew R.M."/>
            <person name="Basu A."/>
            <person name="Baxendale J."/>
            <person name="Bayraktaroglu L."/>
            <person name="Beasley E.M."/>
            <person name="Beeson K.Y."/>
            <person name="Benos P.V."/>
            <person name="Berman B.P."/>
            <person name="Bhandari D."/>
            <person name="Bolshakov S."/>
            <person name="Borkova D."/>
            <person name="Botchan M.R."/>
            <person name="Bouck J."/>
            <person name="Brokstein P."/>
            <person name="Brottier P."/>
            <person name="Burtis K.C."/>
            <person name="Busam D.A."/>
            <person name="Butler H."/>
            <person name="Cadieu E."/>
            <person name="Center A."/>
            <person name="Chandra I."/>
            <person name="Cherry J.M."/>
            <person name="Cawley S."/>
            <person name="Dahlke C."/>
            <person name="Davenport L.B."/>
            <person name="Davies P."/>
            <person name="de Pablos B."/>
            <person name="Delcher A."/>
            <person name="Deng Z."/>
            <person name="Mays A.D."/>
            <person name="Dew I."/>
            <person name="Dietz S.M."/>
            <person name="Dodson K."/>
            <person name="Doup L.E."/>
            <person name="Downes M."/>
            <person name="Dugan-Rocha S."/>
            <person name="Dunkov B.C."/>
            <person name="Dunn P."/>
            <person name="Durbin K.J."/>
            <person name="Evangelista C.C."/>
            <person name="Ferraz C."/>
            <person name="Ferriera S."/>
            <person name="Fleischmann W."/>
            <person name="Fosler C."/>
            <person name="Gabrielian A.E."/>
            <person name="Garg N.S."/>
            <person name="Gelbart W.M."/>
            <person name="Glasser K."/>
            <person name="Glodek A."/>
            <person name="Gong F."/>
            <person name="Gorrell J.H."/>
            <person name="Gu Z."/>
            <person name="Guan P."/>
            <person name="Harris M."/>
            <person name="Harris N.L."/>
            <person name="Harvey D."/>
            <person name="Heiman T.J."/>
            <person name="Hernandez J.R."/>
            <person name="Houck J."/>
            <person name="Hostin D."/>
            <person name="Houston K.A."/>
            <person name="Howland T.J."/>
            <person name="Wei M.H."/>
            <person name="Ibegwam C."/>
            <person name="Jalali M."/>
            <person name="Kalush F."/>
            <person name="Karpen G.H."/>
            <person name="Ke Z."/>
            <person name="Kennison J.A."/>
            <person name="Ketchum K.A."/>
            <person name="Kimmel B.E."/>
            <person name="Kodira C.D."/>
            <person name="Kraft C."/>
            <person name="Kravitz S."/>
            <person name="Kulp D."/>
            <person name="Lai Z."/>
            <person name="Lasko P."/>
            <person name="Lei Y."/>
            <person name="Levitsky A.A."/>
            <person name="Li J."/>
            <person name="Li Z."/>
            <person name="Liang Y."/>
            <person name="Lin X."/>
            <person name="Liu X."/>
            <person name="Mattei B."/>
            <person name="McIntosh T.C."/>
            <person name="McLeod M.P."/>
            <person name="McPherson D."/>
            <person name="Merkulov G."/>
            <person name="Milshina N.V."/>
            <person name="Mobarry C."/>
            <person name="Morris J."/>
            <person name="Moshrefi A."/>
            <person name="Mount S.M."/>
            <person name="Moy M."/>
            <person name="Murphy B."/>
            <person name="Murphy L."/>
            <person name="Muzny D.M."/>
            <person name="Nelson D.L."/>
            <person name="Nelson D.R."/>
            <person name="Nelson K.A."/>
            <person name="Nixon K."/>
            <person name="Nusskern D.R."/>
            <person name="Pacleb J.M."/>
            <person name="Palazzolo M."/>
            <person name="Pittman G.S."/>
            <person name="Pan S."/>
            <person name="Pollard J."/>
            <person name="Puri V."/>
            <person name="Reese M.G."/>
            <person name="Reinert K."/>
            <person name="Remington K."/>
            <person name="Saunders R.D."/>
            <person name="Scheeler F."/>
            <person name="Shen H."/>
            <person name="Shue B.C."/>
            <person name="Siden-Kiamos I."/>
            <person name="Simpson M."/>
            <person name="Skupski M.P."/>
            <person name="Smith T."/>
            <person name="Spier E."/>
            <person name="Spradling A.C."/>
            <person name="Stapleton M."/>
            <person name="Strong R."/>
            <person name="Sun E."/>
            <person name="Svirskas R."/>
            <person name="Tector C."/>
            <person name="Turner R."/>
            <person name="Venter E."/>
            <person name="Wang A.H."/>
            <person name="Wang X."/>
            <person name="Wang Z.Y."/>
            <person name="Wassarman D.A."/>
            <person name="Weinstock G.M."/>
            <person name="Weissenbach J."/>
            <person name="Williams S.M."/>
            <person name="WoodageT"/>
            <person name="Worley K.C."/>
            <person name="Wu D."/>
            <person name="Yang S."/>
            <person name="Yao Q.A."/>
            <person name="Ye J."/>
            <person name="Yeh R.F."/>
            <person name="Zaveri J.S."/>
            <person name="Zhan M."/>
            <person name="Zhang G."/>
            <person name="Zhao Q."/>
            <person name="Zheng L."/>
            <person name="Zheng X.H."/>
            <person name="Zhong F.N."/>
            <person name="Zhong W."/>
            <person name="Zhou X."/>
            <person name="Zhu S."/>
            <person name="Zhu X."/>
            <person name="Smith H.O."/>
            <person name="Gibbs R.A."/>
            <person name="Myers E.W."/>
            <person name="Rubin G.M."/>
            <person name="Venter J.C."/>
        </authorList>
    </citation>
    <scope>NUCLEOTIDE SEQUENCE [LARGE SCALE GENOMIC DNA]</scope>
    <source>
        <strain evidence="8">Berkeley</strain>
    </source>
</reference>
<dbReference type="STRING" id="7227.FBpp0077500"/>
<evidence type="ECO:0000256" key="2">
    <source>
        <dbReference type="ARBA" id="ARBA00007560"/>
    </source>
</evidence>
<sequence>MASGFVNNKRKRDEAHNQFICPIVYTNELPTYPKDCKFLPCGQNIQEYCKEPVSIPKLDTCFSLNFKGLHELFSVNLMDQSAYDKLSENVQPMNPREADLLKDIRALDWDFARLEPSRAQECAKMFAKERVHPPLPGLQRSVAVPKAPKDLQPVSLEQQKAMIDASFKDIGKPLYRHPTNPGSNAYPVQVLPVFPDTDLQKYSFVQMSFDNPPQNSNQGLIRDCGSCLINFSFVQDIADSTEKVYVSDHRYREEKADDSLERGEGYILREENDAIFYVGVDKYIKLRRERPRPHVSANKFLLKVQRVGMNTTTD</sequence>
<dbReference type="ExpressionAtlas" id="Q9VQ73">
    <property type="expression patterns" value="baseline and differential"/>
</dbReference>
<dbReference type="AGR" id="FB:FBgn0031388"/>
<reference evidence="5" key="12">
    <citation type="journal article" date="2015" name="G3 (Bethesda)">
        <title>Gene Model Annotations for Drosophila melanogaster: The Rule-Benders.</title>
        <authorList>
            <consortium name="FlyBase Consortium"/>
            <person name="Crosby M.A."/>
            <person name="Gramates L.S."/>
            <person name="Dos Santos G."/>
            <person name="Matthews B.B."/>
            <person name="St Pierre S.E."/>
            <person name="Zhou P."/>
            <person name="Schroeder A.J."/>
            <person name="Falls K."/>
            <person name="Emmert D.B."/>
            <person name="Russo S.M."/>
            <person name="Gelbart W.M."/>
            <person name="null"/>
        </authorList>
    </citation>
    <scope>NUCLEOTIDE SEQUENCE</scope>
</reference>
<reference evidence="8" key="2">
    <citation type="journal article" date="2002" name="Genome Biol.">
        <title>Finishing a whole-genome shotgun: release 3 of the Drosophila melanogaster euchromatic genome sequence.</title>
        <authorList>
            <person name="Celniker S.E."/>
            <person name="Wheeler D.A."/>
            <person name="Kronmiller B."/>
            <person name="Carlson J.W."/>
            <person name="Halpern A."/>
            <person name="Patel S."/>
            <person name="Adams M."/>
            <person name="Champe M."/>
            <person name="Dugan S.P."/>
            <person name="Frise E."/>
            <person name="Hodgson A."/>
            <person name="George R.A."/>
            <person name="Hoskins R.A."/>
            <person name="Laverty T."/>
            <person name="Muzny D.M."/>
            <person name="Nelson C.R."/>
            <person name="Pacleb J.M."/>
            <person name="Park S."/>
            <person name="Pfeiffer B.D."/>
            <person name="Richards S."/>
            <person name="Sodergren E.J."/>
            <person name="Svirskas R."/>
            <person name="Tabor P.E."/>
            <person name="Wan K."/>
            <person name="Stapleton M."/>
            <person name="Sutton G.G."/>
            <person name="Venter C."/>
            <person name="Weinstock G."/>
            <person name="Scherer S.E."/>
            <person name="Myers E.W."/>
            <person name="Gibbs R.A."/>
            <person name="Rubin G.M."/>
        </authorList>
    </citation>
    <scope>NUCLEOTIDE SEQUENCE [LARGE SCALE GENOMIC DNA]</scope>
    <source>
        <strain evidence="8">Berkeley</strain>
    </source>
</reference>
<dbReference type="GeneID" id="33384"/>
<reference evidence="5 8" key="10">
    <citation type="journal article" date="2007" name="Science">
        <title>Sequence finishing and mapping of Drosophila melanogaster heterochromatin.</title>
        <authorList>
            <person name="Hoskins R.A."/>
            <person name="Carlson J.W."/>
            <person name="Kennedy C."/>
            <person name="Acevedo D."/>
            <person name="Evans-Holm M."/>
            <person name="Frise E."/>
            <person name="Wan K.H."/>
            <person name="Park S."/>
            <person name="Mendez-Lago M."/>
            <person name="Rossi F."/>
            <person name="Villasante A."/>
            <person name="Dimitri P."/>
            <person name="Karpen G.H."/>
            <person name="Celniker S.E."/>
        </authorList>
    </citation>
    <scope>NUCLEOTIDE SEQUENCE [LARGE SCALE GENOMIC DNA]</scope>
    <source>
        <strain evidence="8">Berkeley</strain>
    </source>
</reference>
<evidence type="ECO:0000313" key="6">
    <source>
        <dbReference type="EMBL" id="AAY84981.1"/>
    </source>
</evidence>
<dbReference type="FlyBase" id="FBgn0031388">
    <property type="gene designation" value="Paf1L"/>
</dbReference>
<dbReference type="OMA" id="QECAQMF"/>